<dbReference type="PROSITE" id="PS50011">
    <property type="entry name" value="PROTEIN_KINASE_DOM"/>
    <property type="match status" value="1"/>
</dbReference>
<dbReference type="SMART" id="SM00220">
    <property type="entry name" value="S_TKc"/>
    <property type="match status" value="1"/>
</dbReference>
<dbReference type="SUPFAM" id="SSF56112">
    <property type="entry name" value="Protein kinase-like (PK-like)"/>
    <property type="match status" value="1"/>
</dbReference>
<feature type="binding site" evidence="5">
    <location>
        <position position="33"/>
    </location>
    <ligand>
        <name>ATP</name>
        <dbReference type="ChEBI" id="CHEBI:30616"/>
    </ligand>
</feature>
<dbReference type="InterPro" id="IPR052751">
    <property type="entry name" value="Plant_MAPKKK"/>
</dbReference>
<keyword evidence="2 5" id="KW-0547">Nucleotide-binding</keyword>
<dbReference type="Gene3D" id="1.10.510.10">
    <property type="entry name" value="Transferase(Phosphotransferase) domain 1"/>
    <property type="match status" value="1"/>
</dbReference>
<name>A0A8J5HXQ6_ZINOF</name>
<dbReference type="InterPro" id="IPR008271">
    <property type="entry name" value="Ser/Thr_kinase_AS"/>
</dbReference>
<dbReference type="GO" id="GO:0005524">
    <property type="term" value="F:ATP binding"/>
    <property type="evidence" value="ECO:0007669"/>
    <property type="project" value="UniProtKB-UniRule"/>
</dbReference>
<keyword evidence="3" id="KW-0418">Kinase</keyword>
<feature type="compositionally biased region" description="Low complexity" evidence="6">
    <location>
        <begin position="720"/>
        <end position="733"/>
    </location>
</feature>
<feature type="region of interest" description="Disordered" evidence="6">
    <location>
        <begin position="720"/>
        <end position="767"/>
    </location>
</feature>
<dbReference type="PROSITE" id="PS00107">
    <property type="entry name" value="PROTEIN_KINASE_ATP"/>
    <property type="match status" value="1"/>
</dbReference>
<evidence type="ECO:0000256" key="6">
    <source>
        <dbReference type="SAM" id="MobiDB-lite"/>
    </source>
</evidence>
<evidence type="ECO:0000256" key="1">
    <source>
        <dbReference type="ARBA" id="ARBA00022679"/>
    </source>
</evidence>
<dbReference type="PANTHER" id="PTHR48011:SF7">
    <property type="entry name" value="F10K1.14 PROTEIN"/>
    <property type="match status" value="1"/>
</dbReference>
<evidence type="ECO:0000256" key="2">
    <source>
        <dbReference type="ARBA" id="ARBA00022741"/>
    </source>
</evidence>
<dbReference type="GO" id="GO:0004672">
    <property type="term" value="F:protein kinase activity"/>
    <property type="evidence" value="ECO:0007669"/>
    <property type="project" value="InterPro"/>
</dbReference>
<dbReference type="Gene3D" id="3.30.200.20">
    <property type="entry name" value="Phosphorylase Kinase, domain 1"/>
    <property type="match status" value="1"/>
</dbReference>
<evidence type="ECO:0000256" key="5">
    <source>
        <dbReference type="PROSITE-ProRule" id="PRU10141"/>
    </source>
</evidence>
<dbReference type="Pfam" id="PF00069">
    <property type="entry name" value="Pkinase"/>
    <property type="match status" value="1"/>
</dbReference>
<organism evidence="8 9">
    <name type="scientific">Zingiber officinale</name>
    <name type="common">Ginger</name>
    <name type="synonym">Amomum zingiber</name>
    <dbReference type="NCBI Taxonomy" id="94328"/>
    <lineage>
        <taxon>Eukaryota</taxon>
        <taxon>Viridiplantae</taxon>
        <taxon>Streptophyta</taxon>
        <taxon>Embryophyta</taxon>
        <taxon>Tracheophyta</taxon>
        <taxon>Spermatophyta</taxon>
        <taxon>Magnoliopsida</taxon>
        <taxon>Liliopsida</taxon>
        <taxon>Zingiberales</taxon>
        <taxon>Zingiberaceae</taxon>
        <taxon>Zingiber</taxon>
    </lineage>
</organism>
<accession>A0A8J5HXQ6</accession>
<evidence type="ECO:0000256" key="3">
    <source>
        <dbReference type="ARBA" id="ARBA00022777"/>
    </source>
</evidence>
<dbReference type="GO" id="GO:0007165">
    <property type="term" value="P:signal transduction"/>
    <property type="evidence" value="ECO:0007669"/>
    <property type="project" value="TreeGrafter"/>
</dbReference>
<evidence type="ECO:0000259" key="7">
    <source>
        <dbReference type="PROSITE" id="PS50011"/>
    </source>
</evidence>
<keyword evidence="1" id="KW-0808">Transferase</keyword>
<gene>
    <name evidence="8" type="ORF">ZIOFF_000760</name>
</gene>
<dbReference type="EMBL" id="JACMSC010000001">
    <property type="protein sequence ID" value="KAG6535737.1"/>
    <property type="molecule type" value="Genomic_DNA"/>
</dbReference>
<keyword evidence="9" id="KW-1185">Reference proteome</keyword>
<evidence type="ECO:0000313" key="8">
    <source>
        <dbReference type="EMBL" id="KAG6535737.1"/>
    </source>
</evidence>
<evidence type="ECO:0000256" key="4">
    <source>
        <dbReference type="ARBA" id="ARBA00022840"/>
    </source>
</evidence>
<comment type="caution">
    <text evidence="8">The sequence shown here is derived from an EMBL/GenBank/DDBJ whole genome shotgun (WGS) entry which is preliminary data.</text>
</comment>
<keyword evidence="4 5" id="KW-0067">ATP-binding</keyword>
<dbReference type="PROSITE" id="PS00108">
    <property type="entry name" value="PROTEIN_KINASE_ST"/>
    <property type="match status" value="1"/>
</dbReference>
<reference evidence="8 9" key="1">
    <citation type="submission" date="2020-08" db="EMBL/GenBank/DDBJ databases">
        <title>Plant Genome Project.</title>
        <authorList>
            <person name="Zhang R.-G."/>
        </authorList>
    </citation>
    <scope>NUCLEOTIDE SEQUENCE [LARGE SCALE GENOMIC DNA]</scope>
    <source>
        <tissue evidence="8">Rhizome</tissue>
    </source>
</reference>
<feature type="domain" description="Protein kinase" evidence="7">
    <location>
        <begin position="4"/>
        <end position="264"/>
    </location>
</feature>
<protein>
    <recommendedName>
        <fullName evidence="7">Protein kinase domain-containing protein</fullName>
    </recommendedName>
</protein>
<dbReference type="Proteomes" id="UP000734854">
    <property type="component" value="Unassembled WGS sequence"/>
</dbReference>
<dbReference type="InterPro" id="IPR011009">
    <property type="entry name" value="Kinase-like_dom_sf"/>
</dbReference>
<dbReference type="PANTHER" id="PTHR48011">
    <property type="entry name" value="CCR4-NOT TRANSCRIPTIONAL COMPLEX SUBUNIT CAF120-RELATED"/>
    <property type="match status" value="1"/>
</dbReference>
<dbReference type="AlphaFoldDB" id="A0A8J5HXQ6"/>
<sequence>MANWTRGRQIGSGAFGDVILAVDNFTGRPFAVKSVQLDSPHRAPLENEIVILKSLASPYVVRYLGDDADASRRNLHLELMVGGSLADVLAGEKGGRSALDEVEVRAYARCVARALRYLHDVSGVVHCDVKGRNVLIGDAPGVAKLADFGAAVRTSDGSVKGNGGARGTPLWMAPEVARGERPRPASDIWSFGCMVIEMVTGAHPWPEFERAEPEAAMFHIGYCKELSEFPPFLSKLGKDFLDKCLRRSPSERWTAEQLLQHPFLTEEAICPENSPRGVLEWANWDFDGDNCGSDCSSCLSTSVDSITPARDRVKELSSCNKLLSWDDDGGWEEIRSAKEVNLAGDGTEEEVAAEVEAFQHCNCYSVRMENIDRRGSAANASGSWHCNAGGVWHHRIGLNTNLSVGCFPTSNYKVRKERRDRKRTLALGWLLDRGKRMCVSSLVLSSLLLACCGALQLLPLRRIDYVGPAPGGRGEATDPCGGNMGEAVAVEGEAVPLCSGGHDTLVFLRFIVHDHDNLFVMEYDMSTVPDTVTLVTTLGVIYMIRFELRTRCMEDKDNFAISYEARGAAQGGRGEATDPCGGDMGEAVAIEGEGVPLCSGGHDALIFLRFIIHDNLFVMEYDMSTMLDTVTLVTTLGVIYMIRFELRTSLMDGRHARYQGHHGHAPTKNASYRNCNTEDEILDLDRQVVKLTQRLVLQDLKRHKCCKILKSISSLISVEEAEASSSPDSSPRRLPTKSSAPHVDDTTLTPAAAESSRSLDQPLDPRQHAVFNPTYDQLWPPVYGPAHPFTKDGVTRGMRNHKLGFIEDAYISSLPKESQWFRLGGTE</sequence>
<dbReference type="InterPro" id="IPR000719">
    <property type="entry name" value="Prot_kinase_dom"/>
</dbReference>
<evidence type="ECO:0000313" key="9">
    <source>
        <dbReference type="Proteomes" id="UP000734854"/>
    </source>
</evidence>
<dbReference type="CDD" id="cd06606">
    <property type="entry name" value="STKc_MAPKKK"/>
    <property type="match status" value="1"/>
</dbReference>
<proteinExistence type="predicted"/>
<dbReference type="InterPro" id="IPR017441">
    <property type="entry name" value="Protein_kinase_ATP_BS"/>
</dbReference>